<protein>
    <submittedName>
        <fullName evidence="2">Uncharacterized protein</fullName>
    </submittedName>
</protein>
<dbReference type="Proteomes" id="UP000007947">
    <property type="component" value="Chromosome"/>
</dbReference>
<evidence type="ECO:0000313" key="2">
    <source>
        <dbReference type="EMBL" id="BAK37262.1"/>
    </source>
</evidence>
<organism evidence="2 3">
    <name type="scientific">Microlunatus phosphovorus (strain ATCC 700054 / DSM 10555 / JCM 9379 / NBRC 101784 / NCIMB 13414 / VKM Ac-1990 / NM-1)</name>
    <dbReference type="NCBI Taxonomy" id="1032480"/>
    <lineage>
        <taxon>Bacteria</taxon>
        <taxon>Bacillati</taxon>
        <taxon>Actinomycetota</taxon>
        <taxon>Actinomycetes</taxon>
        <taxon>Propionibacteriales</taxon>
        <taxon>Propionibacteriaceae</taxon>
        <taxon>Microlunatus</taxon>
    </lineage>
</organism>
<evidence type="ECO:0000256" key="1">
    <source>
        <dbReference type="SAM" id="MobiDB-lite"/>
    </source>
</evidence>
<gene>
    <name evidence="2" type="ordered locus">MLP_42480</name>
</gene>
<dbReference type="AlphaFoldDB" id="F5XSK4"/>
<dbReference type="STRING" id="1032480.MLP_42480"/>
<name>F5XSK4_MICPN</name>
<feature type="region of interest" description="Disordered" evidence="1">
    <location>
        <begin position="26"/>
        <end position="50"/>
    </location>
</feature>
<accession>F5XSK4</accession>
<keyword evidence="3" id="KW-1185">Reference proteome</keyword>
<dbReference type="EMBL" id="AP012204">
    <property type="protein sequence ID" value="BAK37262.1"/>
    <property type="molecule type" value="Genomic_DNA"/>
</dbReference>
<proteinExistence type="predicted"/>
<sequence>MLSDVRRRTRPRPAPSDKAFTWIAMGPARNGRTDNAQRIDASLTEGFGRD</sequence>
<dbReference type="HOGENOM" id="CLU_3119865_0_0_11"/>
<dbReference type="KEGG" id="mph:MLP_42480"/>
<feature type="region of interest" description="Disordered" evidence="1">
    <location>
        <begin position="1"/>
        <end position="20"/>
    </location>
</feature>
<reference evidence="2 3" key="1">
    <citation type="submission" date="2011-05" db="EMBL/GenBank/DDBJ databases">
        <title>Whole genome sequence of Microlunatus phosphovorus NM-1.</title>
        <authorList>
            <person name="Hosoyama A."/>
            <person name="Sasaki K."/>
            <person name="Harada T."/>
            <person name="Igarashi R."/>
            <person name="Kawakoshi A."/>
            <person name="Sasagawa M."/>
            <person name="Fukada J."/>
            <person name="Nakamura S."/>
            <person name="Katano Y."/>
            <person name="Hanada S."/>
            <person name="Kamagata Y."/>
            <person name="Nakamura N."/>
            <person name="Yamazaki S."/>
            <person name="Fujita N."/>
        </authorList>
    </citation>
    <scope>NUCLEOTIDE SEQUENCE [LARGE SCALE GENOMIC DNA]</scope>
    <source>
        <strain evidence="3">ATCC 700054 / DSM 10555 / JCM 9379 / NBRC 101784 / NCIMB 13414 / VKM Ac-1990 / NM-1</strain>
    </source>
</reference>
<evidence type="ECO:0000313" key="3">
    <source>
        <dbReference type="Proteomes" id="UP000007947"/>
    </source>
</evidence>